<protein>
    <submittedName>
        <fullName evidence="6">DNA-binding transcriptional regulator, LysR family</fullName>
    </submittedName>
</protein>
<dbReference type="PRINTS" id="PR00039">
    <property type="entry name" value="HTHLYSR"/>
</dbReference>
<dbReference type="STRING" id="695939.SAMN00790413_00983"/>
<sequence>MDRRLELRHLRYFVAVAEELHFSRAAARLHLAQPPLSQQIRQLEDIVGCALLVRTSRSVQLTAAGTTFLERARRTLRTLEDDVTEARMIGRGEQGSLRLGFSSSVALTILPGLLQRYRARSPGVQLQLQESFTAQVMAGLREGTLDAGLVRDSDPAEEIGVTRLFSEPFVAVVPRNRPYASQPEISASVLKDEPFVYYPRDAGARAFEKPLSLCETHGFRPRIAQEASHWLTILQLIDAGLGVSIAPACVAQIAPPSLACLPLRGVSVTSDVELVQRLGEQRPLIDVFSALAVTAGAQQEGAVFRTERG</sequence>
<keyword evidence="2" id="KW-0805">Transcription regulation</keyword>
<evidence type="ECO:0000259" key="5">
    <source>
        <dbReference type="PROSITE" id="PS50931"/>
    </source>
</evidence>
<proteinExistence type="inferred from homology"/>
<dbReference type="Pfam" id="PF03466">
    <property type="entry name" value="LysR_substrate"/>
    <property type="match status" value="1"/>
</dbReference>
<evidence type="ECO:0000256" key="3">
    <source>
        <dbReference type="ARBA" id="ARBA00023125"/>
    </source>
</evidence>
<keyword evidence="4" id="KW-0804">Transcription</keyword>
<dbReference type="AlphaFoldDB" id="A0A1W1VDS1"/>
<dbReference type="Proteomes" id="UP000192582">
    <property type="component" value="Unassembled WGS sequence"/>
</dbReference>
<dbReference type="GO" id="GO:0003700">
    <property type="term" value="F:DNA-binding transcription factor activity"/>
    <property type="evidence" value="ECO:0007669"/>
    <property type="project" value="InterPro"/>
</dbReference>
<dbReference type="RefSeq" id="WP_084048554.1">
    <property type="nucleotide sequence ID" value="NZ_FWWU01000009.1"/>
</dbReference>
<dbReference type="Gene3D" id="3.40.190.10">
    <property type="entry name" value="Periplasmic binding protein-like II"/>
    <property type="match status" value="2"/>
</dbReference>
<keyword evidence="3 6" id="KW-0238">DNA-binding</keyword>
<feature type="domain" description="HTH lysR-type" evidence="5">
    <location>
        <begin position="5"/>
        <end position="62"/>
    </location>
</feature>
<comment type="similarity">
    <text evidence="1">Belongs to the LysR transcriptional regulatory family.</text>
</comment>
<dbReference type="InterPro" id="IPR036388">
    <property type="entry name" value="WH-like_DNA-bd_sf"/>
</dbReference>
<dbReference type="Gene3D" id="1.10.10.10">
    <property type="entry name" value="Winged helix-like DNA-binding domain superfamily/Winged helix DNA-binding domain"/>
    <property type="match status" value="1"/>
</dbReference>
<dbReference type="PANTHER" id="PTHR30346">
    <property type="entry name" value="TRANSCRIPTIONAL DUAL REGULATOR HCAR-RELATED"/>
    <property type="match status" value="1"/>
</dbReference>
<accession>A0A1W1VDS1</accession>
<evidence type="ECO:0000313" key="6">
    <source>
        <dbReference type="EMBL" id="SMB91094.1"/>
    </source>
</evidence>
<organism evidence="6 7">
    <name type="scientific">Deinococcus hopiensis KR-140</name>
    <dbReference type="NCBI Taxonomy" id="695939"/>
    <lineage>
        <taxon>Bacteria</taxon>
        <taxon>Thermotogati</taxon>
        <taxon>Deinococcota</taxon>
        <taxon>Deinococci</taxon>
        <taxon>Deinococcales</taxon>
        <taxon>Deinococcaceae</taxon>
        <taxon>Deinococcus</taxon>
    </lineage>
</organism>
<evidence type="ECO:0000256" key="4">
    <source>
        <dbReference type="ARBA" id="ARBA00023163"/>
    </source>
</evidence>
<evidence type="ECO:0000256" key="1">
    <source>
        <dbReference type="ARBA" id="ARBA00009437"/>
    </source>
</evidence>
<dbReference type="FunFam" id="1.10.10.10:FF:000001">
    <property type="entry name" value="LysR family transcriptional regulator"/>
    <property type="match status" value="1"/>
</dbReference>
<dbReference type="InterPro" id="IPR036390">
    <property type="entry name" value="WH_DNA-bd_sf"/>
</dbReference>
<dbReference type="PROSITE" id="PS50931">
    <property type="entry name" value="HTH_LYSR"/>
    <property type="match status" value="1"/>
</dbReference>
<dbReference type="PANTHER" id="PTHR30346:SF30">
    <property type="entry name" value="SMALL NEUTRAL PROTEASE REGULATORY PROTEIN"/>
    <property type="match status" value="1"/>
</dbReference>
<dbReference type="InterPro" id="IPR000847">
    <property type="entry name" value="LysR_HTH_N"/>
</dbReference>
<gene>
    <name evidence="6" type="ORF">SAMN00790413_00983</name>
</gene>
<dbReference type="CDD" id="cd08414">
    <property type="entry name" value="PBP2_LTTR_aromatics_like"/>
    <property type="match status" value="1"/>
</dbReference>
<dbReference type="SUPFAM" id="SSF53850">
    <property type="entry name" value="Periplasmic binding protein-like II"/>
    <property type="match status" value="1"/>
</dbReference>
<keyword evidence="7" id="KW-1185">Reference proteome</keyword>
<dbReference type="InterPro" id="IPR005119">
    <property type="entry name" value="LysR_subst-bd"/>
</dbReference>
<dbReference type="SUPFAM" id="SSF46785">
    <property type="entry name" value="Winged helix' DNA-binding domain"/>
    <property type="match status" value="1"/>
</dbReference>
<evidence type="ECO:0000313" key="7">
    <source>
        <dbReference type="Proteomes" id="UP000192582"/>
    </source>
</evidence>
<dbReference type="Pfam" id="PF00126">
    <property type="entry name" value="HTH_1"/>
    <property type="match status" value="1"/>
</dbReference>
<name>A0A1W1VDS1_9DEIO</name>
<reference evidence="6 7" key="1">
    <citation type="submission" date="2017-04" db="EMBL/GenBank/DDBJ databases">
        <authorList>
            <person name="Afonso C.L."/>
            <person name="Miller P.J."/>
            <person name="Scott M.A."/>
            <person name="Spackman E."/>
            <person name="Goraichik I."/>
            <person name="Dimitrov K.M."/>
            <person name="Suarez D.L."/>
            <person name="Swayne D.E."/>
        </authorList>
    </citation>
    <scope>NUCLEOTIDE SEQUENCE [LARGE SCALE GENOMIC DNA]</scope>
    <source>
        <strain evidence="6 7">KR-140</strain>
    </source>
</reference>
<evidence type="ECO:0000256" key="2">
    <source>
        <dbReference type="ARBA" id="ARBA00023015"/>
    </source>
</evidence>
<dbReference type="GO" id="GO:0032993">
    <property type="term" value="C:protein-DNA complex"/>
    <property type="evidence" value="ECO:0007669"/>
    <property type="project" value="TreeGrafter"/>
</dbReference>
<dbReference type="GO" id="GO:0003677">
    <property type="term" value="F:DNA binding"/>
    <property type="evidence" value="ECO:0007669"/>
    <property type="project" value="UniProtKB-KW"/>
</dbReference>
<dbReference type="EMBL" id="FWWU01000009">
    <property type="protein sequence ID" value="SMB91094.1"/>
    <property type="molecule type" value="Genomic_DNA"/>
</dbReference>
<dbReference type="OrthoDB" id="9803735at2"/>